<reference evidence="1" key="1">
    <citation type="submission" date="2012-04" db="EMBL/GenBank/DDBJ databases">
        <title>The Genome Sequence of Bacillus cereus VD014.</title>
        <authorList>
            <consortium name="The Broad Institute Genome Sequencing Platform"/>
            <consortium name="The Broad Institute Genome Sequencing Center for Infectious Disease"/>
            <person name="Feldgarden M."/>
            <person name="Van der Auwera G.A."/>
            <person name="Mahillon J."/>
            <person name="Duprez V."/>
            <person name="Timmery S."/>
            <person name="Mattelet C."/>
            <person name="Dierick K."/>
            <person name="Sun M."/>
            <person name="Yu Z."/>
            <person name="Zhu L."/>
            <person name="Hu X."/>
            <person name="Shank E.B."/>
            <person name="Swiecicka I."/>
            <person name="Hansen B.M."/>
            <person name="Andrup L."/>
            <person name="Young S.K."/>
            <person name="Zeng Q."/>
            <person name="Gargeya S."/>
            <person name="Fitzgerald M."/>
            <person name="Haas B."/>
            <person name="Abouelleil A."/>
            <person name="Alvarado L."/>
            <person name="Arachchi H.M."/>
            <person name="Berlin A."/>
            <person name="Chapman S.B."/>
            <person name="Goldberg J."/>
            <person name="Griggs A."/>
            <person name="Gujja S."/>
            <person name="Hansen M."/>
            <person name="Howarth C."/>
            <person name="Imamovic A."/>
            <person name="Larimer J."/>
            <person name="McCowen C."/>
            <person name="Montmayeur A."/>
            <person name="Murphy C."/>
            <person name="Neiman D."/>
            <person name="Pearson M."/>
            <person name="Priest M."/>
            <person name="Roberts A."/>
            <person name="Saif S."/>
            <person name="Shea T."/>
            <person name="Sisk P."/>
            <person name="Sykes S."/>
            <person name="Wortman J."/>
            <person name="Nusbaum C."/>
            <person name="Birren B."/>
        </authorList>
    </citation>
    <scope>NUCLEOTIDE SEQUENCE</scope>
    <source>
        <strain evidence="1">VD014</strain>
    </source>
</reference>
<sequence>MTDQLTVVNEQETLLSLKVAEMTRKEGDLNMDNSKTTLTEREHKILSLIGQGKENAITVKEIISVIGGSDEEIRTIVRRLIEKHGYLIGSSNHIGRSGYYHPKTNEEKEEAVSKLEKRAAEILKRARIMRNLPLFNK</sequence>
<dbReference type="Proteomes" id="UP000006607">
    <property type="component" value="Unassembled WGS sequence"/>
</dbReference>
<protein>
    <submittedName>
        <fullName evidence="1">Uncharacterized protein</fullName>
    </submittedName>
</protein>
<dbReference type="RefSeq" id="WP_002164250.1">
    <property type="nucleotide sequence ID" value="NZ_JH792025.1"/>
</dbReference>
<dbReference type="InterPro" id="IPR036388">
    <property type="entry name" value="WH-like_DNA-bd_sf"/>
</dbReference>
<dbReference type="AlphaFoldDB" id="A0A9W5K3M1"/>
<dbReference type="EMBL" id="AHER01000044">
    <property type="protein sequence ID" value="EJR16203.1"/>
    <property type="molecule type" value="Genomic_DNA"/>
</dbReference>
<gene>
    <name evidence="1" type="ORF">IIA_04899</name>
</gene>
<comment type="caution">
    <text evidence="1">The sequence shown here is derived from an EMBL/GenBank/DDBJ whole genome shotgun (WGS) entry which is preliminary data.</text>
</comment>
<evidence type="ECO:0000313" key="2">
    <source>
        <dbReference type="Proteomes" id="UP000006607"/>
    </source>
</evidence>
<evidence type="ECO:0000313" key="1">
    <source>
        <dbReference type="EMBL" id="EJR16203.1"/>
    </source>
</evidence>
<proteinExistence type="predicted"/>
<name>A0A9W5K3M1_BACC8</name>
<organism evidence="1 2">
    <name type="scientific">Bacillus cereus (strain VD014)</name>
    <dbReference type="NCBI Taxonomy" id="1053223"/>
    <lineage>
        <taxon>Bacteria</taxon>
        <taxon>Bacillati</taxon>
        <taxon>Bacillota</taxon>
        <taxon>Bacilli</taxon>
        <taxon>Bacillales</taxon>
        <taxon>Bacillaceae</taxon>
        <taxon>Bacillus</taxon>
        <taxon>Bacillus cereus group</taxon>
    </lineage>
</organism>
<accession>A0A9W5K3M1</accession>
<dbReference type="Gene3D" id="1.10.10.10">
    <property type="entry name" value="Winged helix-like DNA-binding domain superfamily/Winged helix DNA-binding domain"/>
    <property type="match status" value="1"/>
</dbReference>